<name>A0ABP7RA56_9BURK</name>
<reference evidence="4" key="1">
    <citation type="journal article" date="2019" name="Int. J. Syst. Evol. Microbiol.">
        <title>The Global Catalogue of Microorganisms (GCM) 10K type strain sequencing project: providing services to taxonomists for standard genome sequencing and annotation.</title>
        <authorList>
            <consortium name="The Broad Institute Genomics Platform"/>
            <consortium name="The Broad Institute Genome Sequencing Center for Infectious Disease"/>
            <person name="Wu L."/>
            <person name="Ma J."/>
        </authorList>
    </citation>
    <scope>NUCLEOTIDE SEQUENCE [LARGE SCALE GENOMIC DNA]</scope>
    <source>
        <strain evidence="4">JCM 17561</strain>
    </source>
</reference>
<evidence type="ECO:0000259" key="2">
    <source>
        <dbReference type="Pfam" id="PF11740"/>
    </source>
</evidence>
<feature type="domain" description="KfrA N-terminal DNA-binding" evidence="2">
    <location>
        <begin position="6"/>
        <end position="120"/>
    </location>
</feature>
<sequence length="201" mass="21592">MAISIEDVYSVADRLAESGQQPTLAAVRSALGGGSFTTISEAMKSWRSRQQAATTPIREAAPVAVMERLNQLGADVWAMAISMANDRLAKEREAFEDSKAGVERAHKEAAELADQMATELESTRNQLEQQGALLSAAQEATQTSQAALAEAQRRSDSLAELLERERTLSKEMQAKAEKAIADAARLAGKLEVLQAQGNLGH</sequence>
<organism evidence="3 4">
    <name type="scientific">Comamonas faecalis</name>
    <dbReference type="NCBI Taxonomy" id="1387849"/>
    <lineage>
        <taxon>Bacteria</taxon>
        <taxon>Pseudomonadati</taxon>
        <taxon>Pseudomonadota</taxon>
        <taxon>Betaproteobacteria</taxon>
        <taxon>Burkholderiales</taxon>
        <taxon>Comamonadaceae</taxon>
        <taxon>Comamonas</taxon>
    </lineage>
</organism>
<protein>
    <recommendedName>
        <fullName evidence="2">KfrA N-terminal DNA-binding domain-containing protein</fullName>
    </recommendedName>
</protein>
<dbReference type="EMBL" id="BAABBP010000013">
    <property type="protein sequence ID" value="GAA3994765.1"/>
    <property type="molecule type" value="Genomic_DNA"/>
</dbReference>
<dbReference type="RefSeq" id="WP_344869395.1">
    <property type="nucleotide sequence ID" value="NZ_BAABBP010000013.1"/>
</dbReference>
<dbReference type="InterPro" id="IPR021104">
    <property type="entry name" value="KfrA_DNA-bd_N"/>
</dbReference>
<proteinExistence type="predicted"/>
<keyword evidence="1" id="KW-0175">Coiled coil</keyword>
<evidence type="ECO:0000313" key="4">
    <source>
        <dbReference type="Proteomes" id="UP001501627"/>
    </source>
</evidence>
<feature type="coiled-coil region" evidence="1">
    <location>
        <begin position="85"/>
        <end position="196"/>
    </location>
</feature>
<dbReference type="Pfam" id="PF11740">
    <property type="entry name" value="KfrA_N"/>
    <property type="match status" value="1"/>
</dbReference>
<dbReference type="Proteomes" id="UP001501627">
    <property type="component" value="Unassembled WGS sequence"/>
</dbReference>
<accession>A0ABP7RA56</accession>
<evidence type="ECO:0000313" key="3">
    <source>
        <dbReference type="EMBL" id="GAA3994765.1"/>
    </source>
</evidence>
<evidence type="ECO:0000256" key="1">
    <source>
        <dbReference type="SAM" id="Coils"/>
    </source>
</evidence>
<comment type="caution">
    <text evidence="3">The sequence shown here is derived from an EMBL/GenBank/DDBJ whole genome shotgun (WGS) entry which is preliminary data.</text>
</comment>
<gene>
    <name evidence="3" type="ORF">GCM10022279_17960</name>
</gene>
<keyword evidence="4" id="KW-1185">Reference proteome</keyword>